<dbReference type="EMBL" id="JAHRIN010034722">
    <property type="protein sequence ID" value="MEQ2203602.1"/>
    <property type="molecule type" value="Genomic_DNA"/>
</dbReference>
<keyword evidence="9" id="KW-1185">Reference proteome</keyword>
<keyword evidence="1" id="KW-0479">Metal-binding</keyword>
<evidence type="ECO:0000256" key="6">
    <source>
        <dbReference type="SAM" id="MobiDB-lite"/>
    </source>
</evidence>
<feature type="region of interest" description="Disordered" evidence="6">
    <location>
        <begin position="1"/>
        <end position="64"/>
    </location>
</feature>
<feature type="domain" description="C2H2-type" evidence="7">
    <location>
        <begin position="149"/>
        <end position="176"/>
    </location>
</feature>
<evidence type="ECO:0000259" key="7">
    <source>
        <dbReference type="PROSITE" id="PS50157"/>
    </source>
</evidence>
<keyword evidence="3 5" id="KW-0863">Zinc-finger</keyword>
<keyword evidence="4" id="KW-0862">Zinc</keyword>
<dbReference type="PANTHER" id="PTHR23235:SF176">
    <property type="entry name" value="C2H2-TYPE DOMAIN-CONTAINING PROTEIN"/>
    <property type="match status" value="1"/>
</dbReference>
<accession>A0ABV0R7X7</accession>
<comment type="caution">
    <text evidence="8">The sequence shown here is derived from an EMBL/GenBank/DDBJ whole genome shotgun (WGS) entry which is preliminary data.</text>
</comment>
<evidence type="ECO:0000256" key="2">
    <source>
        <dbReference type="ARBA" id="ARBA00022737"/>
    </source>
</evidence>
<dbReference type="Pfam" id="PF00096">
    <property type="entry name" value="zf-C2H2"/>
    <property type="match status" value="1"/>
</dbReference>
<sequence length="316" mass="33567">TEALPSEPGLHEEGPSGMKISDVRSWDQNSSCSAQESPGPSGAAESSSAEFDFASESDSGAPSAAEMRNTLLLGSRGSPPSLPGISELKRGSALIGSLPCDVELDPGSSWNNQGLPSMVPVSHRSVLLALSGSRLDPLELGRFCRDQRFACSYCGKCFTSSRSLETHVRVHTGERPYSCAQCGKRFTQMSVLGSKGLQEQLTVILEALTKAALVEICELVEEGYSVLQLEISRSHKENQDLRKKLHLIESIVVRGGSSSDGGETQAAAPQEETGATEATVRLETPHRHRDRERGEAASGSGGAAGVEREEVTALTD</sequence>
<feature type="region of interest" description="Disordered" evidence="6">
    <location>
        <begin position="255"/>
        <end position="316"/>
    </location>
</feature>
<keyword evidence="2" id="KW-0677">Repeat</keyword>
<organism evidence="8 9">
    <name type="scientific">Xenoophorus captivus</name>
    <dbReference type="NCBI Taxonomy" id="1517983"/>
    <lineage>
        <taxon>Eukaryota</taxon>
        <taxon>Metazoa</taxon>
        <taxon>Chordata</taxon>
        <taxon>Craniata</taxon>
        <taxon>Vertebrata</taxon>
        <taxon>Euteleostomi</taxon>
        <taxon>Actinopterygii</taxon>
        <taxon>Neopterygii</taxon>
        <taxon>Teleostei</taxon>
        <taxon>Neoteleostei</taxon>
        <taxon>Acanthomorphata</taxon>
        <taxon>Ovalentaria</taxon>
        <taxon>Atherinomorphae</taxon>
        <taxon>Cyprinodontiformes</taxon>
        <taxon>Goodeidae</taxon>
        <taxon>Xenoophorus</taxon>
    </lineage>
</organism>
<dbReference type="PROSITE" id="PS50157">
    <property type="entry name" value="ZINC_FINGER_C2H2_2"/>
    <property type="match status" value="1"/>
</dbReference>
<dbReference type="PANTHER" id="PTHR23235">
    <property type="entry name" value="KRUEPPEL-LIKE TRANSCRIPTION FACTOR"/>
    <property type="match status" value="1"/>
</dbReference>
<evidence type="ECO:0000256" key="4">
    <source>
        <dbReference type="ARBA" id="ARBA00022833"/>
    </source>
</evidence>
<evidence type="ECO:0000313" key="8">
    <source>
        <dbReference type="EMBL" id="MEQ2203602.1"/>
    </source>
</evidence>
<proteinExistence type="predicted"/>
<evidence type="ECO:0000256" key="5">
    <source>
        <dbReference type="PROSITE-ProRule" id="PRU00042"/>
    </source>
</evidence>
<protein>
    <recommendedName>
        <fullName evidence="7">C2H2-type domain-containing protein</fullName>
    </recommendedName>
</protein>
<dbReference type="InterPro" id="IPR013087">
    <property type="entry name" value="Znf_C2H2_type"/>
</dbReference>
<dbReference type="InterPro" id="IPR036236">
    <property type="entry name" value="Znf_C2H2_sf"/>
</dbReference>
<dbReference type="SUPFAM" id="SSF57667">
    <property type="entry name" value="beta-beta-alpha zinc fingers"/>
    <property type="match status" value="1"/>
</dbReference>
<feature type="compositionally biased region" description="Polar residues" evidence="6">
    <location>
        <begin position="26"/>
        <end position="35"/>
    </location>
</feature>
<dbReference type="Proteomes" id="UP001434883">
    <property type="component" value="Unassembled WGS sequence"/>
</dbReference>
<gene>
    <name evidence="8" type="ORF">XENOCAPTIV_001206</name>
</gene>
<name>A0ABV0R7X7_9TELE</name>
<feature type="compositionally biased region" description="Basic and acidic residues" evidence="6">
    <location>
        <begin position="306"/>
        <end position="316"/>
    </location>
</feature>
<evidence type="ECO:0000256" key="1">
    <source>
        <dbReference type="ARBA" id="ARBA00022723"/>
    </source>
</evidence>
<reference evidence="8 9" key="1">
    <citation type="submission" date="2021-06" db="EMBL/GenBank/DDBJ databases">
        <authorList>
            <person name="Palmer J.M."/>
        </authorList>
    </citation>
    <scope>NUCLEOTIDE SEQUENCE [LARGE SCALE GENOMIC DNA]</scope>
    <source>
        <strain evidence="8 9">XC_2019</strain>
        <tissue evidence="8">Muscle</tissue>
    </source>
</reference>
<dbReference type="SMART" id="SM00355">
    <property type="entry name" value="ZnF_C2H2"/>
    <property type="match status" value="1"/>
</dbReference>
<evidence type="ECO:0000313" key="9">
    <source>
        <dbReference type="Proteomes" id="UP001434883"/>
    </source>
</evidence>
<feature type="compositionally biased region" description="Low complexity" evidence="6">
    <location>
        <begin position="36"/>
        <end position="59"/>
    </location>
</feature>
<dbReference type="PROSITE" id="PS00028">
    <property type="entry name" value="ZINC_FINGER_C2H2_1"/>
    <property type="match status" value="1"/>
</dbReference>
<dbReference type="Gene3D" id="3.30.160.60">
    <property type="entry name" value="Classic Zinc Finger"/>
    <property type="match status" value="2"/>
</dbReference>
<feature type="non-terminal residue" evidence="8">
    <location>
        <position position="1"/>
    </location>
</feature>
<evidence type="ECO:0000256" key="3">
    <source>
        <dbReference type="ARBA" id="ARBA00022771"/>
    </source>
</evidence>